<dbReference type="SMART" id="SM00332">
    <property type="entry name" value="PP2Cc"/>
    <property type="match status" value="1"/>
</dbReference>
<dbReference type="PROSITE" id="PS51746">
    <property type="entry name" value="PPM_2"/>
    <property type="match status" value="1"/>
</dbReference>
<dbReference type="PANTHER" id="PTHR47992">
    <property type="entry name" value="PROTEIN PHOSPHATASE"/>
    <property type="match status" value="1"/>
</dbReference>
<comment type="similarity">
    <text evidence="4">Belongs to the PP2C family.</text>
</comment>
<proteinExistence type="inferred from homology"/>
<dbReference type="GO" id="GO:0046872">
    <property type="term" value="F:metal ion binding"/>
    <property type="evidence" value="ECO:0007669"/>
    <property type="project" value="UniProtKB-KW"/>
</dbReference>
<feature type="compositionally biased region" description="Low complexity" evidence="5">
    <location>
        <begin position="169"/>
        <end position="186"/>
    </location>
</feature>
<evidence type="ECO:0000256" key="5">
    <source>
        <dbReference type="SAM" id="MobiDB-lite"/>
    </source>
</evidence>
<evidence type="ECO:0000256" key="3">
    <source>
        <dbReference type="ARBA" id="ARBA00022912"/>
    </source>
</evidence>
<keyword evidence="3 4" id="KW-0904">Protein phosphatase</keyword>
<dbReference type="EMBL" id="GGYP01005506">
    <property type="protein sequence ID" value="MDE50277.1"/>
    <property type="molecule type" value="Transcribed_RNA"/>
</dbReference>
<dbReference type="InterPro" id="IPR036457">
    <property type="entry name" value="PPM-type-like_dom_sf"/>
</dbReference>
<dbReference type="GO" id="GO:0004722">
    <property type="term" value="F:protein serine/threonine phosphatase activity"/>
    <property type="evidence" value="ECO:0007669"/>
    <property type="project" value="InterPro"/>
</dbReference>
<dbReference type="InterPro" id="IPR015655">
    <property type="entry name" value="PP2C"/>
</dbReference>
<feature type="compositionally biased region" description="Polar residues" evidence="5">
    <location>
        <begin position="116"/>
        <end position="168"/>
    </location>
</feature>
<evidence type="ECO:0000256" key="2">
    <source>
        <dbReference type="ARBA" id="ARBA00022801"/>
    </source>
</evidence>
<dbReference type="CDD" id="cd00143">
    <property type="entry name" value="PP2Cc"/>
    <property type="match status" value="1"/>
</dbReference>
<organism evidence="7">
    <name type="scientific">Aceria tosichella</name>
    <name type="common">wheat curl mite</name>
    <dbReference type="NCBI Taxonomy" id="561515"/>
    <lineage>
        <taxon>Eukaryota</taxon>
        <taxon>Metazoa</taxon>
        <taxon>Ecdysozoa</taxon>
        <taxon>Arthropoda</taxon>
        <taxon>Chelicerata</taxon>
        <taxon>Arachnida</taxon>
        <taxon>Acari</taxon>
        <taxon>Acariformes</taxon>
        <taxon>Trombidiformes</taxon>
        <taxon>Prostigmata</taxon>
        <taxon>Eupodina</taxon>
        <taxon>Eriophyoidea</taxon>
        <taxon>Eriophyidae</taxon>
        <taxon>Eriophyinae</taxon>
        <taxon>Aceriini</taxon>
        <taxon>Aceria</taxon>
    </lineage>
</organism>
<gene>
    <name evidence="7" type="primary">Ppm1b</name>
    <name evidence="7" type="ORF">g.18195</name>
</gene>
<evidence type="ECO:0000313" key="7">
    <source>
        <dbReference type="EMBL" id="MDE50277.1"/>
    </source>
</evidence>
<evidence type="ECO:0000259" key="6">
    <source>
        <dbReference type="PROSITE" id="PS51746"/>
    </source>
</evidence>
<name>A0A6G1SJC8_9ACAR</name>
<dbReference type="InterPro" id="IPR000222">
    <property type="entry name" value="PP2C_BS"/>
</dbReference>
<protein>
    <submittedName>
        <fullName evidence="7">Protein phosphatase 1B</fullName>
    </submittedName>
</protein>
<feature type="domain" description="PPM-type phosphatase" evidence="6">
    <location>
        <begin position="23"/>
        <end position="412"/>
    </location>
</feature>
<sequence length="506" mass="56706">MGGMLSQPVTDKRSNEGKGLGLSYGLSSMQGWRTEMEDAHDVKIGLKYGLEDWSYFAVFDGHAGKRAAAFAAWNLLEFILRDTQFKLDTENLPEYVCIEPDLNKLNDVIREETGDSTKTLPECEQQSNRVKVTEGPESSNQNISSSDQTASAGESNRSQSSTTTQDNKTSQSSSPPRSHSTSSPETDPTKQDNQSKDGVNQSDKLVPNLSKFAKLPVMEQLDLVESAIKSGFLRIDQSMRDSSRDMSGCTAVCALISPTHLFIANCGDSRAVLYGGESQVKFATEDHKPLNPKERRRIINAGGSATQRINGTLAVSRALGDFEFKKDALRGPCEQLVSPEPEVTVIERHPDDQFLVLACDGIWDVMDNELLCWFIAYKLKVEPSLKNVCNSVLDLCLHKGSRDNMSIIIVVFENGPKFSEIERQRDLKNDEHIAEVVRTFGEKQDDFNEFFFNLKEYRFCDIRKRLEDMGGYLPPGGNLEAKFDMIHDIFEKEFEEKLDSKTDDDQ</sequence>
<dbReference type="PROSITE" id="PS01032">
    <property type="entry name" value="PPM_1"/>
    <property type="match status" value="1"/>
</dbReference>
<dbReference type="Gene3D" id="3.60.40.10">
    <property type="entry name" value="PPM-type phosphatase domain"/>
    <property type="match status" value="1"/>
</dbReference>
<keyword evidence="1" id="KW-0479">Metal-binding</keyword>
<evidence type="ECO:0000256" key="1">
    <source>
        <dbReference type="ARBA" id="ARBA00022723"/>
    </source>
</evidence>
<dbReference type="SUPFAM" id="SSF81606">
    <property type="entry name" value="PP2C-like"/>
    <property type="match status" value="1"/>
</dbReference>
<accession>A0A6G1SJC8</accession>
<dbReference type="AlphaFoldDB" id="A0A6G1SJC8"/>
<keyword evidence="2 4" id="KW-0378">Hydrolase</keyword>
<dbReference type="Pfam" id="PF00481">
    <property type="entry name" value="PP2C"/>
    <property type="match status" value="2"/>
</dbReference>
<dbReference type="InterPro" id="IPR001932">
    <property type="entry name" value="PPM-type_phosphatase-like_dom"/>
</dbReference>
<feature type="region of interest" description="Disordered" evidence="5">
    <location>
        <begin position="113"/>
        <end position="205"/>
    </location>
</feature>
<evidence type="ECO:0000256" key="4">
    <source>
        <dbReference type="RuleBase" id="RU003465"/>
    </source>
</evidence>
<reference evidence="7" key="1">
    <citation type="submission" date="2018-10" db="EMBL/GenBank/DDBJ databases">
        <title>Transcriptome assembly of Aceria tosichella (Wheat curl mite) Type 2.</title>
        <authorList>
            <person name="Scully E.D."/>
            <person name="Geib S.M."/>
            <person name="Palmer N.A."/>
            <person name="Gupta A.K."/>
            <person name="Sarath G."/>
            <person name="Tatineni S."/>
        </authorList>
    </citation>
    <scope>NUCLEOTIDE SEQUENCE</scope>
    <source>
        <strain evidence="7">LincolnNE</strain>
    </source>
</reference>